<comment type="function">
    <text evidence="1">Catalyzes one step in the degradation of the inhibitory neurotransmitter gamma-aminobutyric acid (GABA).</text>
</comment>
<reference evidence="13 14" key="1">
    <citation type="journal article" date="2017" name="Nat. Ecol. Evol.">
        <title>Scallop genome provides insights into evolution of bilaterian karyotype and development.</title>
        <authorList>
            <person name="Wang S."/>
            <person name="Zhang J."/>
            <person name="Jiao W."/>
            <person name="Li J."/>
            <person name="Xun X."/>
            <person name="Sun Y."/>
            <person name="Guo X."/>
            <person name="Huan P."/>
            <person name="Dong B."/>
            <person name="Zhang L."/>
            <person name="Hu X."/>
            <person name="Sun X."/>
            <person name="Wang J."/>
            <person name="Zhao C."/>
            <person name="Wang Y."/>
            <person name="Wang D."/>
            <person name="Huang X."/>
            <person name="Wang R."/>
            <person name="Lv J."/>
            <person name="Li Y."/>
            <person name="Zhang Z."/>
            <person name="Liu B."/>
            <person name="Lu W."/>
            <person name="Hui Y."/>
            <person name="Liang J."/>
            <person name="Zhou Z."/>
            <person name="Hou R."/>
            <person name="Li X."/>
            <person name="Liu Y."/>
            <person name="Li H."/>
            <person name="Ning X."/>
            <person name="Lin Y."/>
            <person name="Zhao L."/>
            <person name="Xing Q."/>
            <person name="Dou J."/>
            <person name="Li Y."/>
            <person name="Mao J."/>
            <person name="Guo H."/>
            <person name="Dou H."/>
            <person name="Li T."/>
            <person name="Mu C."/>
            <person name="Jiang W."/>
            <person name="Fu Q."/>
            <person name="Fu X."/>
            <person name="Miao Y."/>
            <person name="Liu J."/>
            <person name="Yu Q."/>
            <person name="Li R."/>
            <person name="Liao H."/>
            <person name="Li X."/>
            <person name="Kong Y."/>
            <person name="Jiang Z."/>
            <person name="Chourrout D."/>
            <person name="Li R."/>
            <person name="Bao Z."/>
        </authorList>
    </citation>
    <scope>NUCLEOTIDE SEQUENCE [LARGE SCALE GENOMIC DNA]</scope>
    <source>
        <strain evidence="13 14">PY_sf001</strain>
    </source>
</reference>
<dbReference type="PROSITE" id="PS00687">
    <property type="entry name" value="ALDEHYDE_DEHYDR_GLU"/>
    <property type="match status" value="1"/>
</dbReference>
<keyword evidence="14" id="KW-1185">Reference proteome</keyword>
<sequence length="872" mass="94531">MLLSPILPVMFSLLSILLVLVPTVQGAEWDIYDLADSLGCKDFVGALQNSGPMYVLSNNNSGPFTVFAPTDDAFNNLPANIAAIFNYGNWEYMHEIITFHIAYGNLSLGDFHNEARLRTWQGQDLRVNVYSNSSGGAPMVTAEGARIVKSAVATNGILHVVDRVLYNFPQVSADQYVHEQWNLTTLDMVVQIAGLQDTLRGDNMTLFAPNNSVFGKIKGFENHTLSNVTRITNLVKNHMVSSTFYSASLTDGAVLTNTLGQHIAVKNNGTAITLNGAPVIRSDVSVTNGVVYIIGDLLFPFRTPTLCTQDHSHVYTRVCRCVCVKDSTAYLPMNQTIWRHLLRSSKPVLQAFMYRKLHSVLHLQRHQITVFTLHQLRMDKAPAAAAGVTRNASSFLHERAFVDGKWVSAASGKTFQVTNPSTGGLIGSVPDMDAKDTEKAIEVAHKAFQTWKETTAKERSGILRKWAELCTQHKDELAKVLTAEMGKPLAEAAGEVAYGTAFMDWFAEEARRVYGDIIPTPVKTRRLLVLKQPLGVAGMITPWNFPNAMITRKACAAIAAGCTVVLKPAEDTPYSALALCELASMAGLPPGVLNVVTSSRDHAAEVGKTLCKSPLVMKISFTGSTPVGKILLEQSASTVKKVSLELGGNAPYIVFDSADVGAAVRGLMGCKFRCSGQTCVCANRILVQEGIYDEFVQKLAETMDKELKVGDGFEAGTTQGPLINSKAVDKVQGHVDDAVSKGATVVRGGKRLDGNFFSPTLLSHVTKEMRCAYEETFGPVAPILKFKTEEEAVAIANVTSSGLAGYFYSQNLSQIWRVAEQLETGLVGVNEGVVSVPEAPFGGWKESGLGSEGSKYGIDEYLQLKYVCMGGV</sequence>
<dbReference type="Pfam" id="PF02469">
    <property type="entry name" value="Fasciclin"/>
    <property type="match status" value="2"/>
</dbReference>
<dbReference type="GO" id="GO:0005739">
    <property type="term" value="C:mitochondrion"/>
    <property type="evidence" value="ECO:0007669"/>
    <property type="project" value="TreeGrafter"/>
</dbReference>
<dbReference type="PANTHER" id="PTHR43353:SF5">
    <property type="entry name" value="SUCCINATE-SEMIALDEHYDE DEHYDROGENASE, MITOCHONDRIAL"/>
    <property type="match status" value="1"/>
</dbReference>
<dbReference type="GO" id="GO:0009450">
    <property type="term" value="P:gamma-aminobutyric acid catabolic process"/>
    <property type="evidence" value="ECO:0007669"/>
    <property type="project" value="UniProtKB-UniPathway"/>
</dbReference>
<dbReference type="Gene3D" id="3.40.309.10">
    <property type="entry name" value="Aldehyde Dehydrogenase, Chain A, domain 2"/>
    <property type="match status" value="1"/>
</dbReference>
<dbReference type="SUPFAM" id="SSF82153">
    <property type="entry name" value="FAS1 domain"/>
    <property type="match status" value="2"/>
</dbReference>
<keyword evidence="11" id="KW-0732">Signal</keyword>
<dbReference type="Gene3D" id="2.30.180.10">
    <property type="entry name" value="FAS1 domain"/>
    <property type="match status" value="2"/>
</dbReference>
<dbReference type="Proteomes" id="UP000242188">
    <property type="component" value="Unassembled WGS sequence"/>
</dbReference>
<dbReference type="UniPathway" id="UPA00733"/>
<evidence type="ECO:0000256" key="4">
    <source>
        <dbReference type="ARBA" id="ARBA00013051"/>
    </source>
</evidence>
<dbReference type="STRING" id="6573.A0A210R486"/>
<dbReference type="Pfam" id="PF00171">
    <property type="entry name" value="Aldedh"/>
    <property type="match status" value="1"/>
</dbReference>
<name>A0A210R486_MIZYE</name>
<dbReference type="InterPro" id="IPR050740">
    <property type="entry name" value="Aldehyde_DH_Superfamily"/>
</dbReference>
<feature type="signal peptide" evidence="11">
    <location>
        <begin position="1"/>
        <end position="26"/>
    </location>
</feature>
<evidence type="ECO:0000256" key="11">
    <source>
        <dbReference type="SAM" id="SignalP"/>
    </source>
</evidence>
<dbReference type="FunFam" id="3.40.309.10:FF:000004">
    <property type="entry name" value="Succinate-semialdehyde dehydrogenase I"/>
    <property type="match status" value="1"/>
</dbReference>
<evidence type="ECO:0000256" key="7">
    <source>
        <dbReference type="ARBA" id="ARBA00030806"/>
    </source>
</evidence>
<dbReference type="InterPro" id="IPR016160">
    <property type="entry name" value="Ald_DH_CS_CYS"/>
</dbReference>
<evidence type="ECO:0000256" key="3">
    <source>
        <dbReference type="ARBA" id="ARBA00009986"/>
    </source>
</evidence>
<dbReference type="EMBL" id="NEDP02000459">
    <property type="protein sequence ID" value="OWF55893.1"/>
    <property type="molecule type" value="Genomic_DNA"/>
</dbReference>
<evidence type="ECO:0000256" key="10">
    <source>
        <dbReference type="RuleBase" id="RU003345"/>
    </source>
</evidence>
<dbReference type="AlphaFoldDB" id="A0A210R486"/>
<proteinExistence type="inferred from homology"/>
<dbReference type="FunFam" id="3.40.605.10:FF:000005">
    <property type="entry name" value="Succinate-semialdehyde dehydrogenase I"/>
    <property type="match status" value="1"/>
</dbReference>
<dbReference type="OrthoDB" id="286301at2759"/>
<evidence type="ECO:0000256" key="2">
    <source>
        <dbReference type="ARBA" id="ARBA00005176"/>
    </source>
</evidence>
<dbReference type="Gene3D" id="3.40.605.10">
    <property type="entry name" value="Aldehyde Dehydrogenase, Chain A, domain 1"/>
    <property type="match status" value="1"/>
</dbReference>
<evidence type="ECO:0000256" key="1">
    <source>
        <dbReference type="ARBA" id="ARBA00003743"/>
    </source>
</evidence>
<dbReference type="PROSITE" id="PS50213">
    <property type="entry name" value="FAS1"/>
    <property type="match status" value="2"/>
</dbReference>
<evidence type="ECO:0000256" key="6">
    <source>
        <dbReference type="ARBA" id="ARBA00023002"/>
    </source>
</evidence>
<feature type="domain" description="FAS1" evidence="12">
    <location>
        <begin position="170"/>
        <end position="298"/>
    </location>
</feature>
<gene>
    <name evidence="13" type="ORF">KP79_PYT11673</name>
</gene>
<protein>
    <recommendedName>
        <fullName evidence="5">Succinate-semialdehyde dehydrogenase, mitochondrial</fullName>
        <ecNumber evidence="4">1.2.1.24</ecNumber>
    </recommendedName>
    <alternativeName>
        <fullName evidence="8">Aldehyde dehydrogenase family 5 member A1</fullName>
    </alternativeName>
    <alternativeName>
        <fullName evidence="7">NAD(+)-dependent succinic semialdehyde dehydrogenase</fullName>
    </alternativeName>
</protein>
<organism evidence="13 14">
    <name type="scientific">Mizuhopecten yessoensis</name>
    <name type="common">Japanese scallop</name>
    <name type="synonym">Patinopecten yessoensis</name>
    <dbReference type="NCBI Taxonomy" id="6573"/>
    <lineage>
        <taxon>Eukaryota</taxon>
        <taxon>Metazoa</taxon>
        <taxon>Spiralia</taxon>
        <taxon>Lophotrochozoa</taxon>
        <taxon>Mollusca</taxon>
        <taxon>Bivalvia</taxon>
        <taxon>Autobranchia</taxon>
        <taxon>Pteriomorphia</taxon>
        <taxon>Pectinida</taxon>
        <taxon>Pectinoidea</taxon>
        <taxon>Pectinidae</taxon>
        <taxon>Mizuhopecten</taxon>
    </lineage>
</organism>
<evidence type="ECO:0000259" key="12">
    <source>
        <dbReference type="PROSITE" id="PS50213"/>
    </source>
</evidence>
<dbReference type="InterPro" id="IPR036378">
    <property type="entry name" value="FAS1_dom_sf"/>
</dbReference>
<dbReference type="InterPro" id="IPR016161">
    <property type="entry name" value="Ald_DH/histidinol_DH"/>
</dbReference>
<dbReference type="InterPro" id="IPR010102">
    <property type="entry name" value="Succ_semiAld_DH"/>
</dbReference>
<feature type="active site" evidence="9">
    <location>
        <position position="645"/>
    </location>
</feature>
<comment type="similarity">
    <text evidence="3 10">Belongs to the aldehyde dehydrogenase family.</text>
</comment>
<dbReference type="EC" id="1.2.1.24" evidence="4"/>
<evidence type="ECO:0000313" key="14">
    <source>
        <dbReference type="Proteomes" id="UP000242188"/>
    </source>
</evidence>
<dbReference type="PANTHER" id="PTHR43353">
    <property type="entry name" value="SUCCINATE-SEMIALDEHYDE DEHYDROGENASE, MITOCHONDRIAL"/>
    <property type="match status" value="1"/>
</dbReference>
<evidence type="ECO:0000256" key="9">
    <source>
        <dbReference type="PROSITE-ProRule" id="PRU10007"/>
    </source>
</evidence>
<evidence type="ECO:0000313" key="13">
    <source>
        <dbReference type="EMBL" id="OWF55893.1"/>
    </source>
</evidence>
<dbReference type="GO" id="GO:0004777">
    <property type="term" value="F:succinate-semialdehyde dehydrogenase (NAD+) activity"/>
    <property type="evidence" value="ECO:0007669"/>
    <property type="project" value="UniProtKB-EC"/>
</dbReference>
<dbReference type="InterPro" id="IPR029510">
    <property type="entry name" value="Ald_DH_CS_GLU"/>
</dbReference>
<comment type="pathway">
    <text evidence="2">Amino-acid degradation; 4-aminobutanoate degradation.</text>
</comment>
<dbReference type="InterPro" id="IPR016162">
    <property type="entry name" value="Ald_DH_N"/>
</dbReference>
<dbReference type="CDD" id="cd07103">
    <property type="entry name" value="ALDH_F5_SSADH_GabD"/>
    <property type="match status" value="1"/>
</dbReference>
<evidence type="ECO:0000256" key="5">
    <source>
        <dbReference type="ARBA" id="ARBA00019842"/>
    </source>
</evidence>
<dbReference type="SMART" id="SM00554">
    <property type="entry name" value="FAS1"/>
    <property type="match status" value="2"/>
</dbReference>
<dbReference type="InterPro" id="IPR000782">
    <property type="entry name" value="FAS1_domain"/>
</dbReference>
<accession>A0A210R486</accession>
<feature type="chain" id="PRO_5013052606" description="Succinate-semialdehyde dehydrogenase, mitochondrial" evidence="11">
    <location>
        <begin position="27"/>
        <end position="872"/>
    </location>
</feature>
<dbReference type="NCBIfam" id="TIGR01780">
    <property type="entry name" value="SSADH"/>
    <property type="match status" value="1"/>
</dbReference>
<keyword evidence="6 10" id="KW-0560">Oxidoreductase</keyword>
<evidence type="ECO:0000256" key="8">
    <source>
        <dbReference type="ARBA" id="ARBA00031080"/>
    </source>
</evidence>
<dbReference type="InterPro" id="IPR015590">
    <property type="entry name" value="Aldehyde_DH_dom"/>
</dbReference>
<dbReference type="PROSITE" id="PS00070">
    <property type="entry name" value="ALDEHYDE_DEHYDR_CYS"/>
    <property type="match status" value="1"/>
</dbReference>
<comment type="caution">
    <text evidence="13">The sequence shown here is derived from an EMBL/GenBank/DDBJ whole genome shotgun (WGS) entry which is preliminary data.</text>
</comment>
<feature type="domain" description="FAS1" evidence="12">
    <location>
        <begin position="27"/>
        <end position="165"/>
    </location>
</feature>
<dbReference type="SUPFAM" id="SSF53720">
    <property type="entry name" value="ALDH-like"/>
    <property type="match status" value="1"/>
</dbReference>
<dbReference type="InterPro" id="IPR016163">
    <property type="entry name" value="Ald_DH_C"/>
</dbReference>